<dbReference type="PANTHER" id="PTHR38095">
    <property type="entry name" value="ANAEROBIC DIMETHYL SULFOXIDE REDUCTASE CHAIN YNFH"/>
    <property type="match status" value="1"/>
</dbReference>
<organism evidence="2 3">
    <name type="scientific">Schinkia azotoformans MEV2011</name>
    <dbReference type="NCBI Taxonomy" id="1348973"/>
    <lineage>
        <taxon>Bacteria</taxon>
        <taxon>Bacillati</taxon>
        <taxon>Bacillota</taxon>
        <taxon>Bacilli</taxon>
        <taxon>Bacillales</taxon>
        <taxon>Bacillaceae</taxon>
        <taxon>Calidifontibacillus/Schinkia group</taxon>
        <taxon>Schinkia</taxon>
    </lineage>
</organism>
<dbReference type="PATRIC" id="fig|1348973.3.peg.3680"/>
<dbReference type="EMBL" id="JJRY01000019">
    <property type="protein sequence ID" value="KEF37042.1"/>
    <property type="molecule type" value="Genomic_DNA"/>
</dbReference>
<dbReference type="GO" id="GO:0009389">
    <property type="term" value="F:dimethyl sulfoxide reductase activity"/>
    <property type="evidence" value="ECO:0007669"/>
    <property type="project" value="TreeGrafter"/>
</dbReference>
<comment type="caution">
    <text evidence="2">The sequence shown here is derived from an EMBL/GenBank/DDBJ whole genome shotgun (WGS) entry which is preliminary data.</text>
</comment>
<feature type="transmembrane region" description="Helical" evidence="1">
    <location>
        <begin position="6"/>
        <end position="28"/>
    </location>
</feature>
<accession>A0A072NIH1</accession>
<feature type="transmembrane region" description="Helical" evidence="1">
    <location>
        <begin position="230"/>
        <end position="250"/>
    </location>
</feature>
<feature type="transmembrane region" description="Helical" evidence="1">
    <location>
        <begin position="192"/>
        <end position="210"/>
    </location>
</feature>
<name>A0A072NIH1_SCHAZ</name>
<dbReference type="PANTHER" id="PTHR38095:SF2">
    <property type="entry name" value="ANAEROBIC DIMETHYL SULFOXIDE REDUCTASE CHAIN C"/>
    <property type="match status" value="1"/>
</dbReference>
<sequence>MDAYEIPLVVFTVFIQWAAGIVIAMVLLEFLKPKFMETIGKTSLKKSMYIAFTVLVIGTIASVFHLGNPLKSYTSLLGSSHSWLSREIITVILFNALLLLSTYIWWKMSDKASIRKRIGTLTAVMGIITVIVSGMVYFSMTLHPAWNNWTTFANFLLTGLLLGALTVSYFALKGQSDENGVGENVTKVLGSYLGLIVVALVVTIGSSFMASGNTSETTAVAAVSVSSVLFWIRIISSLLVPATLIIYFVVAKKVDIVNYVLMAACFVLIGELSGRAMFYYSVMKQYPWF</sequence>
<evidence type="ECO:0000313" key="2">
    <source>
        <dbReference type="EMBL" id="KEF37042.1"/>
    </source>
</evidence>
<keyword evidence="1" id="KW-0812">Transmembrane</keyword>
<dbReference type="AlphaFoldDB" id="A0A072NIH1"/>
<dbReference type="OrthoDB" id="2083322at2"/>
<dbReference type="Pfam" id="PF04976">
    <property type="entry name" value="DmsC"/>
    <property type="match status" value="1"/>
</dbReference>
<evidence type="ECO:0000256" key="1">
    <source>
        <dbReference type="SAM" id="Phobius"/>
    </source>
</evidence>
<feature type="transmembrane region" description="Helical" evidence="1">
    <location>
        <begin position="88"/>
        <end position="106"/>
    </location>
</feature>
<keyword evidence="1" id="KW-1133">Transmembrane helix</keyword>
<dbReference type="GO" id="GO:0019645">
    <property type="term" value="P:anaerobic electron transport chain"/>
    <property type="evidence" value="ECO:0007669"/>
    <property type="project" value="InterPro"/>
</dbReference>
<keyword evidence="1" id="KW-0472">Membrane</keyword>
<feature type="transmembrane region" description="Helical" evidence="1">
    <location>
        <begin position="257"/>
        <end position="280"/>
    </location>
</feature>
<reference evidence="2 3" key="1">
    <citation type="submission" date="2014-04" db="EMBL/GenBank/DDBJ databases">
        <title>Draft genome sequence of Bacillus azotoformans MEV2011, a (co-) denitrifying strain unable to grow in the presence of oxygen.</title>
        <authorList>
            <person name="Nielsen M."/>
            <person name="Schreiber L."/>
            <person name="Finster K."/>
            <person name="Schramm A."/>
        </authorList>
    </citation>
    <scope>NUCLEOTIDE SEQUENCE [LARGE SCALE GENOMIC DNA]</scope>
    <source>
        <strain evidence="2 3">MEV2011</strain>
    </source>
</reference>
<proteinExistence type="predicted"/>
<dbReference type="GO" id="GO:0005886">
    <property type="term" value="C:plasma membrane"/>
    <property type="evidence" value="ECO:0007669"/>
    <property type="project" value="TreeGrafter"/>
</dbReference>
<gene>
    <name evidence="2" type="ORF">M670_03796</name>
</gene>
<dbReference type="InterPro" id="IPR007059">
    <property type="entry name" value="DmsC"/>
</dbReference>
<feature type="transmembrane region" description="Helical" evidence="1">
    <location>
        <begin position="49"/>
        <end position="68"/>
    </location>
</feature>
<dbReference type="Proteomes" id="UP000027936">
    <property type="component" value="Unassembled WGS sequence"/>
</dbReference>
<protein>
    <submittedName>
        <fullName evidence="2">DMSO reductase anchor subunit</fullName>
    </submittedName>
</protein>
<feature type="transmembrane region" description="Helical" evidence="1">
    <location>
        <begin position="118"/>
        <end position="140"/>
    </location>
</feature>
<feature type="transmembrane region" description="Helical" evidence="1">
    <location>
        <begin position="152"/>
        <end position="172"/>
    </location>
</feature>
<dbReference type="RefSeq" id="WP_035197397.1">
    <property type="nucleotide sequence ID" value="NZ_JJRY01000019.1"/>
</dbReference>
<evidence type="ECO:0000313" key="3">
    <source>
        <dbReference type="Proteomes" id="UP000027936"/>
    </source>
</evidence>
<dbReference type="GO" id="GO:0009390">
    <property type="term" value="C:dimethyl sulfoxide reductase complex"/>
    <property type="evidence" value="ECO:0007669"/>
    <property type="project" value="TreeGrafter"/>
</dbReference>